<dbReference type="NCBIfam" id="TIGR00229">
    <property type="entry name" value="sensory_box"/>
    <property type="match status" value="1"/>
</dbReference>
<feature type="domain" description="PAS" evidence="6">
    <location>
        <begin position="254"/>
        <end position="289"/>
    </location>
</feature>
<dbReference type="GO" id="GO:0000155">
    <property type="term" value="F:phosphorelay sensor kinase activity"/>
    <property type="evidence" value="ECO:0007669"/>
    <property type="project" value="InterPro"/>
</dbReference>
<reference evidence="7 8" key="1">
    <citation type="submission" date="2020-05" db="EMBL/GenBank/DDBJ databases">
        <title>Draft genome sequence of Desulfovibrio psychrotolerans JS1T.</title>
        <authorList>
            <person name="Ueno A."/>
            <person name="Tamazawa S."/>
            <person name="Tamamura S."/>
            <person name="Murakami T."/>
            <person name="Kiyama T."/>
            <person name="Inomata H."/>
            <person name="Amano Y."/>
            <person name="Miyakawa K."/>
            <person name="Tamaki H."/>
            <person name="Naganuma T."/>
            <person name="Kaneko K."/>
        </authorList>
    </citation>
    <scope>NUCLEOTIDE SEQUENCE [LARGE SCALE GENOMIC DNA]</scope>
    <source>
        <strain evidence="7 8">JS1</strain>
    </source>
</reference>
<protein>
    <recommendedName>
        <fullName evidence="2">histidine kinase</fullName>
        <ecNumber evidence="2">2.7.13.3</ecNumber>
    </recommendedName>
</protein>
<dbReference type="InterPro" id="IPR036097">
    <property type="entry name" value="HisK_dim/P_sf"/>
</dbReference>
<comment type="caution">
    <text evidence="7">The sequence shown here is derived from an EMBL/GenBank/DDBJ whole genome shotgun (WGS) entry which is preliminary data.</text>
</comment>
<dbReference type="PROSITE" id="PS50109">
    <property type="entry name" value="HIS_KIN"/>
    <property type="match status" value="1"/>
</dbReference>
<dbReference type="SUPFAM" id="SSF55785">
    <property type="entry name" value="PYP-like sensor domain (PAS domain)"/>
    <property type="match status" value="2"/>
</dbReference>
<dbReference type="Gene3D" id="3.30.565.10">
    <property type="entry name" value="Histidine kinase-like ATPase, C-terminal domain"/>
    <property type="match status" value="1"/>
</dbReference>
<dbReference type="SUPFAM" id="SSF55874">
    <property type="entry name" value="ATPase domain of HSP90 chaperone/DNA topoisomerase II/histidine kinase"/>
    <property type="match status" value="1"/>
</dbReference>
<evidence type="ECO:0000256" key="4">
    <source>
        <dbReference type="SAM" id="Phobius"/>
    </source>
</evidence>
<evidence type="ECO:0000256" key="2">
    <source>
        <dbReference type="ARBA" id="ARBA00012438"/>
    </source>
</evidence>
<evidence type="ECO:0000313" key="8">
    <source>
        <dbReference type="Proteomes" id="UP000503820"/>
    </source>
</evidence>
<evidence type="ECO:0000256" key="1">
    <source>
        <dbReference type="ARBA" id="ARBA00000085"/>
    </source>
</evidence>
<sequence>MRRLFINNRTRLWALSVCTGILLAAGGGLFWWSARVLEVHAPLVDAAMEVRLEAARAEIAFSRAMVEHPAEALDEARKFLDDSAWYVDAMRHGGSNEEGRFIPADIRGLSDVLDAVQGELENYRLALTCEWGNAIAGTGDDSGAHAAYLENCDRLPTAAGDILPLRTEFFDRLMLHADAAESLVQGSIAAQVRQMRLLRWGLVAYALVVGLGFTLLLQRELGAREEESRRLSERESQLSSVLQAVPVGIGLVRGRRVLQVNEPFLRMTGYTREEVEGQSTRMFYFSDEDFLNVGRSLYKTGGGMFATQMRRRDGTGIDVLLGASILKPSAVVDGQSLAGEAFSFAVLDISQAKAAERERELLGTLLADIMDSMPCALVGVNGQGVITLWNRAAERFAPGAATHGPSVAGKVLRNVIPELAFLNVGSMVNSGQQVPDIHRKIEWHSSPEIRHADVIMFPLHSGGESKAVVLIDDVTERTRLEEMLVQSEKMMSVGGLAAGVAHEINNPLGIILQSVQNVVRRFSTDIEANREVAERCNVDLAAVNSYMAERKIFDYLGAIRTAGTRAGDIVSSMLDFSRKSDTSFAPHHLGEMLDAVIELAANDYDLSLRYDFRKVDVVREYDPDVPAVRCNRLEIEQVFLNLVKNAAHAMLHVEFPRLVLRVTRDGGDAVVMVEDNGHGVEEHVRRRFFEPFFTTKPVGAGTGLGLSVSYFIIAQHHGGEMFVESAPGRGTRFTIRLPVYGVMPGGQPL</sequence>
<dbReference type="PRINTS" id="PR00344">
    <property type="entry name" value="BCTRLSENSOR"/>
</dbReference>
<dbReference type="InterPro" id="IPR005467">
    <property type="entry name" value="His_kinase_dom"/>
</dbReference>
<dbReference type="SUPFAM" id="SSF47384">
    <property type="entry name" value="Homodimeric domain of signal transducing histidine kinase"/>
    <property type="match status" value="1"/>
</dbReference>
<keyword evidence="8" id="KW-1185">Reference proteome</keyword>
<dbReference type="PANTHER" id="PTHR43065">
    <property type="entry name" value="SENSOR HISTIDINE KINASE"/>
    <property type="match status" value="1"/>
</dbReference>
<evidence type="ECO:0000256" key="3">
    <source>
        <dbReference type="ARBA" id="ARBA00022553"/>
    </source>
</evidence>
<dbReference type="InterPro" id="IPR035965">
    <property type="entry name" value="PAS-like_dom_sf"/>
</dbReference>
<dbReference type="Gene3D" id="3.30.450.20">
    <property type="entry name" value="PAS domain"/>
    <property type="match status" value="2"/>
</dbReference>
<dbReference type="InterPro" id="IPR000014">
    <property type="entry name" value="PAS"/>
</dbReference>
<name>A0A7J0BTP0_9BACT</name>
<dbReference type="InterPro" id="IPR004358">
    <property type="entry name" value="Sig_transdc_His_kin-like_C"/>
</dbReference>
<keyword evidence="4" id="KW-0812">Transmembrane</keyword>
<dbReference type="SMART" id="SM00091">
    <property type="entry name" value="PAS"/>
    <property type="match status" value="2"/>
</dbReference>
<dbReference type="SMART" id="SM00387">
    <property type="entry name" value="HATPase_c"/>
    <property type="match status" value="1"/>
</dbReference>
<dbReference type="InterPro" id="IPR036890">
    <property type="entry name" value="HATPase_C_sf"/>
</dbReference>
<feature type="transmembrane region" description="Helical" evidence="4">
    <location>
        <begin position="12"/>
        <end position="32"/>
    </location>
</feature>
<proteinExistence type="predicted"/>
<dbReference type="InterPro" id="IPR003594">
    <property type="entry name" value="HATPase_dom"/>
</dbReference>
<dbReference type="CDD" id="cd00130">
    <property type="entry name" value="PAS"/>
    <property type="match status" value="1"/>
</dbReference>
<dbReference type="RefSeq" id="WP_174409728.1">
    <property type="nucleotide sequence ID" value="NZ_BLVP01000008.1"/>
</dbReference>
<dbReference type="Gene3D" id="1.10.287.130">
    <property type="match status" value="1"/>
</dbReference>
<evidence type="ECO:0000259" key="6">
    <source>
        <dbReference type="PROSITE" id="PS50112"/>
    </source>
</evidence>
<accession>A0A7J0BTP0</accession>
<evidence type="ECO:0000313" key="7">
    <source>
        <dbReference type="EMBL" id="GFM37083.1"/>
    </source>
</evidence>
<dbReference type="Pfam" id="PF13426">
    <property type="entry name" value="PAS_9"/>
    <property type="match status" value="1"/>
</dbReference>
<comment type="catalytic activity">
    <reaction evidence="1">
        <text>ATP + protein L-histidine = ADP + protein N-phospho-L-histidine.</text>
        <dbReference type="EC" id="2.7.13.3"/>
    </reaction>
</comment>
<evidence type="ECO:0000259" key="5">
    <source>
        <dbReference type="PROSITE" id="PS50109"/>
    </source>
</evidence>
<keyword evidence="3" id="KW-0597">Phosphoprotein</keyword>
<dbReference type="Proteomes" id="UP000503820">
    <property type="component" value="Unassembled WGS sequence"/>
</dbReference>
<keyword evidence="4" id="KW-1133">Transmembrane helix</keyword>
<dbReference type="EMBL" id="BLVP01000008">
    <property type="protein sequence ID" value="GFM37083.1"/>
    <property type="molecule type" value="Genomic_DNA"/>
</dbReference>
<dbReference type="EC" id="2.7.13.3" evidence="2"/>
<gene>
    <name evidence="7" type="ORF">DSM19430T_17670</name>
</gene>
<dbReference type="Pfam" id="PF02518">
    <property type="entry name" value="HATPase_c"/>
    <property type="match status" value="1"/>
</dbReference>
<dbReference type="PROSITE" id="PS50112">
    <property type="entry name" value="PAS"/>
    <property type="match status" value="1"/>
</dbReference>
<dbReference type="SMART" id="SM00388">
    <property type="entry name" value="HisKA"/>
    <property type="match status" value="1"/>
</dbReference>
<feature type="domain" description="Histidine kinase" evidence="5">
    <location>
        <begin position="499"/>
        <end position="741"/>
    </location>
</feature>
<dbReference type="AlphaFoldDB" id="A0A7J0BTP0"/>
<organism evidence="7 8">
    <name type="scientific">Desulfovibrio psychrotolerans</name>
    <dbReference type="NCBI Taxonomy" id="415242"/>
    <lineage>
        <taxon>Bacteria</taxon>
        <taxon>Pseudomonadati</taxon>
        <taxon>Thermodesulfobacteriota</taxon>
        <taxon>Desulfovibrionia</taxon>
        <taxon>Desulfovibrionales</taxon>
        <taxon>Desulfovibrionaceae</taxon>
        <taxon>Desulfovibrio</taxon>
    </lineage>
</organism>
<dbReference type="InterPro" id="IPR003661">
    <property type="entry name" value="HisK_dim/P_dom"/>
</dbReference>
<dbReference type="PANTHER" id="PTHR43065:SF42">
    <property type="entry name" value="TWO-COMPONENT SENSOR PPRA"/>
    <property type="match status" value="1"/>
</dbReference>
<keyword evidence="4" id="KW-0472">Membrane</keyword>
<dbReference type="CDD" id="cd00082">
    <property type="entry name" value="HisKA"/>
    <property type="match status" value="1"/>
</dbReference>